<accession>A0A8K0K8A4</accession>
<feature type="compositionally biased region" description="Basic and acidic residues" evidence="1">
    <location>
        <begin position="241"/>
        <end position="259"/>
    </location>
</feature>
<dbReference type="GO" id="GO:0006325">
    <property type="term" value="P:chromatin organization"/>
    <property type="evidence" value="ECO:0007669"/>
    <property type="project" value="TreeGrafter"/>
</dbReference>
<dbReference type="Pfam" id="PF15296">
    <property type="entry name" value="Codanin-1_C"/>
    <property type="match status" value="1"/>
</dbReference>
<dbReference type="Proteomes" id="UP000792457">
    <property type="component" value="Unassembled WGS sequence"/>
</dbReference>
<proteinExistence type="predicted"/>
<reference evidence="3" key="1">
    <citation type="submission" date="2013-04" db="EMBL/GenBank/DDBJ databases">
        <authorList>
            <person name="Qu J."/>
            <person name="Murali S.C."/>
            <person name="Bandaranaike D."/>
            <person name="Bellair M."/>
            <person name="Blankenburg K."/>
            <person name="Chao H."/>
            <person name="Dinh H."/>
            <person name="Doddapaneni H."/>
            <person name="Downs B."/>
            <person name="Dugan-Rocha S."/>
            <person name="Elkadiri S."/>
            <person name="Gnanaolivu R.D."/>
            <person name="Hernandez B."/>
            <person name="Javaid M."/>
            <person name="Jayaseelan J.C."/>
            <person name="Lee S."/>
            <person name="Li M."/>
            <person name="Ming W."/>
            <person name="Munidasa M."/>
            <person name="Muniz J."/>
            <person name="Nguyen L."/>
            <person name="Ongeri F."/>
            <person name="Osuji N."/>
            <person name="Pu L.-L."/>
            <person name="Puazo M."/>
            <person name="Qu C."/>
            <person name="Quiroz J."/>
            <person name="Raj R."/>
            <person name="Weissenberger G."/>
            <person name="Xin Y."/>
            <person name="Zou X."/>
            <person name="Han Y."/>
            <person name="Richards S."/>
            <person name="Worley K."/>
            <person name="Muzny D."/>
            <person name="Gibbs R."/>
        </authorList>
    </citation>
    <scope>NUCLEOTIDE SEQUENCE</scope>
    <source>
        <strain evidence="3">Sampled in the wild</strain>
    </source>
</reference>
<organism evidence="3 4">
    <name type="scientific">Ladona fulva</name>
    <name type="common">Scarce chaser dragonfly</name>
    <name type="synonym">Libellula fulva</name>
    <dbReference type="NCBI Taxonomy" id="123851"/>
    <lineage>
        <taxon>Eukaryota</taxon>
        <taxon>Metazoa</taxon>
        <taxon>Ecdysozoa</taxon>
        <taxon>Arthropoda</taxon>
        <taxon>Hexapoda</taxon>
        <taxon>Insecta</taxon>
        <taxon>Pterygota</taxon>
        <taxon>Palaeoptera</taxon>
        <taxon>Odonata</taxon>
        <taxon>Epiprocta</taxon>
        <taxon>Anisoptera</taxon>
        <taxon>Libelluloidea</taxon>
        <taxon>Libellulidae</taxon>
        <taxon>Ladona</taxon>
    </lineage>
</organism>
<feature type="region of interest" description="Disordered" evidence="1">
    <location>
        <begin position="1118"/>
        <end position="1146"/>
    </location>
</feature>
<dbReference type="PANTHER" id="PTHR28678">
    <property type="entry name" value="CODANIN-1"/>
    <property type="match status" value="1"/>
</dbReference>
<feature type="domain" description="Codanin-1 C-terminal" evidence="2">
    <location>
        <begin position="875"/>
        <end position="986"/>
    </location>
</feature>
<evidence type="ECO:0000259" key="2">
    <source>
        <dbReference type="Pfam" id="PF15296"/>
    </source>
</evidence>
<dbReference type="OrthoDB" id="20982at2759"/>
<feature type="compositionally biased region" description="Basic and acidic residues" evidence="1">
    <location>
        <begin position="86"/>
        <end position="117"/>
    </location>
</feature>
<gene>
    <name evidence="3" type="ORF">J437_LFUL009828</name>
</gene>
<name>A0A8K0K8A4_LADFU</name>
<feature type="compositionally biased region" description="Basic and acidic residues" evidence="1">
    <location>
        <begin position="180"/>
        <end position="194"/>
    </location>
</feature>
<feature type="compositionally biased region" description="Polar residues" evidence="1">
    <location>
        <begin position="76"/>
        <end position="85"/>
    </location>
</feature>
<sequence>MAAYVDSILSGEVEINHFLRWLAGCEELVVAESKQGKLPSSRYDFALCFINYLREDASSILSNDCAKKTSAKAFQISGSSSSQNNAEEKPVVLSDERHDESISSDTKKPPTRIDVKTPKSTVIPSDLTSVSAAIDKKLHLHNSFRGKVLINKAKDGCHQAGTALDGMSVSHSPSVSSCSSRKDSPRQRHHPMESTVFKDCRSPESTVHNCKSGPREEWSGKNYSNTTLWDYVSKDNSLNLKKKDINDGQNDDKGQEKKFGAKLSGKQKRQRRINPTRVDRNHESVKGYAGIGLLQQDSVAFGQPQEVPPPGSAFCSRSTEGELKPSNFAEERALLKEERLKMQSAEQDSSISSPPKAPCSISRCSMEEPQLNLVTYKMELEILANIFSNLINLNLVPNVLSELCFLGNLLMVRYSYECHTVDSADQLKKEGRKCFFESVHNCVYFAVTVLETQSHLLQLLDRNTRRIIAENSRLTRFSQSLSVQILEDESSARSEALVSQISSLPSASTSFQSDIDNRNNFPNDRTFRMFCRQRDDFCEALRTWEGGRSTPGWSFAVVLGPRVKAILCPGNTMPEPTNFVHLARFFRAQLIANCGYGGAAGAEESMNAGEVVPLALRDADPEKLQRLQRRLVWPSRSRGGFCPLPTFVGTQEFFRDFIVFGANPMFNEHLKDCLISDILELNEMQFSASEFEEQDNKVDDDTRSEYIRCIVNLQLLAKFLGFLIFLPYQSESRLPDNILLSHCALRNKAMPVIDLLSLIKSARQLNRLSVTVPWMVVFLSMLDRVSANLGYYRDQLFPCLVLVYRQFALPNECSKSCRVPLTHAVLLIRLCLGWLFEQPNFPQETVFADESMSKAVEKYVIADGDQAIDKPTGPDNLDLINASLVHAICPFLSEFRLILIDSSNNKSGGSNIARHITPVAAPDTLTTLTTSRTIEMKLEENFFSNQPASLRRTVEFVSDRIASACVRHICSQLLPKALSQGLEKVHESVLEKMQTKTSDRSSAKSQPPDNFEVIMAREIRECSTEEWISLKKECLSYSDAECERRAWVALPPLLPCSKKQGKLADGEEVVSEAVMQMCIQVTSRTARQRVRRWLTSHTSPALFAKEYEVEVVKTLQASEKESKVRSTENNTTTPTTPPQIPLPSSHCEDAVPPSQLIIKLRDLILEVKETHLMALEKVNELMDEIMFSVQNRSDFTPPSLKTIFSLTVDLALFLVSSCSSGDILTKQGDWEMFISLWGILSPNSNDAFSHLLGPRNLFLLSYKDEVQRSINSKSTIYWPKRLSSLLSALLSANQLNSKQLEEQSLVVLRYSWSQRFLEKYSECIKGVLDHPQVARSQHYGDDDCISALMMEWLAESCATMESLD</sequence>
<dbReference type="EMBL" id="KZ308443">
    <property type="protein sequence ID" value="KAG8229703.1"/>
    <property type="molecule type" value="Genomic_DNA"/>
</dbReference>
<reference evidence="3" key="2">
    <citation type="submission" date="2017-10" db="EMBL/GenBank/DDBJ databases">
        <title>Ladona fulva Genome sequencing and assembly.</title>
        <authorList>
            <person name="Murali S."/>
            <person name="Richards S."/>
            <person name="Bandaranaike D."/>
            <person name="Bellair M."/>
            <person name="Blankenburg K."/>
            <person name="Chao H."/>
            <person name="Dinh H."/>
            <person name="Doddapaneni H."/>
            <person name="Dugan-Rocha S."/>
            <person name="Elkadiri S."/>
            <person name="Gnanaolivu R."/>
            <person name="Hernandez B."/>
            <person name="Skinner E."/>
            <person name="Javaid M."/>
            <person name="Lee S."/>
            <person name="Li M."/>
            <person name="Ming W."/>
            <person name="Munidasa M."/>
            <person name="Muniz J."/>
            <person name="Nguyen L."/>
            <person name="Hughes D."/>
            <person name="Osuji N."/>
            <person name="Pu L.-L."/>
            <person name="Puazo M."/>
            <person name="Qu C."/>
            <person name="Quiroz J."/>
            <person name="Raj R."/>
            <person name="Weissenberger G."/>
            <person name="Xin Y."/>
            <person name="Zou X."/>
            <person name="Han Y."/>
            <person name="Worley K."/>
            <person name="Muzny D."/>
            <person name="Gibbs R."/>
        </authorList>
    </citation>
    <scope>NUCLEOTIDE SEQUENCE</scope>
    <source>
        <strain evidence="3">Sampled in the wild</strain>
    </source>
</reference>
<dbReference type="PANTHER" id="PTHR28678:SF1">
    <property type="entry name" value="CODANIN-1"/>
    <property type="match status" value="1"/>
</dbReference>
<feature type="compositionally biased region" description="Basic residues" evidence="1">
    <location>
        <begin position="265"/>
        <end position="274"/>
    </location>
</feature>
<evidence type="ECO:0000313" key="4">
    <source>
        <dbReference type="Proteomes" id="UP000792457"/>
    </source>
</evidence>
<evidence type="ECO:0000313" key="3">
    <source>
        <dbReference type="EMBL" id="KAG8229703.1"/>
    </source>
</evidence>
<evidence type="ECO:0000256" key="1">
    <source>
        <dbReference type="SAM" id="MobiDB-lite"/>
    </source>
</evidence>
<keyword evidence="4" id="KW-1185">Reference proteome</keyword>
<dbReference type="GO" id="GO:0005634">
    <property type="term" value="C:nucleus"/>
    <property type="evidence" value="ECO:0007669"/>
    <property type="project" value="TreeGrafter"/>
</dbReference>
<feature type="compositionally biased region" description="Low complexity" evidence="1">
    <location>
        <begin position="168"/>
        <end position="179"/>
    </location>
</feature>
<feature type="region of interest" description="Disordered" evidence="1">
    <location>
        <begin position="241"/>
        <end position="280"/>
    </location>
</feature>
<feature type="region of interest" description="Disordered" evidence="1">
    <location>
        <begin position="76"/>
        <end position="119"/>
    </location>
</feature>
<dbReference type="InterPro" id="IPR028171">
    <property type="entry name" value="Codanin-1_C"/>
</dbReference>
<protein>
    <recommendedName>
        <fullName evidence="2">Codanin-1 C-terminal domain-containing protein</fullName>
    </recommendedName>
</protein>
<feature type="region of interest" description="Disordered" evidence="1">
    <location>
        <begin position="164"/>
        <end position="194"/>
    </location>
</feature>
<dbReference type="InterPro" id="IPR040031">
    <property type="entry name" value="Codanin-1"/>
</dbReference>
<comment type="caution">
    <text evidence="3">The sequence shown here is derived from an EMBL/GenBank/DDBJ whole genome shotgun (WGS) entry which is preliminary data.</text>
</comment>